<accession>A0A4R6FL91</accession>
<keyword evidence="3" id="KW-1185">Reference proteome</keyword>
<dbReference type="AlphaFoldDB" id="A0A4R6FL91"/>
<dbReference type="Proteomes" id="UP000295493">
    <property type="component" value="Unassembled WGS sequence"/>
</dbReference>
<evidence type="ECO:0000313" key="2">
    <source>
        <dbReference type="EMBL" id="TDN82286.1"/>
    </source>
</evidence>
<evidence type="ECO:0000259" key="1">
    <source>
        <dbReference type="Pfam" id="PF13304"/>
    </source>
</evidence>
<dbReference type="GO" id="GO:0006302">
    <property type="term" value="P:double-strand break repair"/>
    <property type="evidence" value="ECO:0007669"/>
    <property type="project" value="TreeGrafter"/>
</dbReference>
<gene>
    <name evidence="2" type="ORF">EV664_10693</name>
</gene>
<name>A0A4R6FL91_9SPHN</name>
<dbReference type="GO" id="GO:0000731">
    <property type="term" value="P:DNA synthesis involved in DNA repair"/>
    <property type="evidence" value="ECO:0007669"/>
    <property type="project" value="TreeGrafter"/>
</dbReference>
<dbReference type="Gene3D" id="3.40.50.300">
    <property type="entry name" value="P-loop containing nucleotide triphosphate hydrolases"/>
    <property type="match status" value="2"/>
</dbReference>
<protein>
    <submittedName>
        <fullName evidence="2">Putative ATPase</fullName>
    </submittedName>
</protein>
<dbReference type="EMBL" id="SNWD01000006">
    <property type="protein sequence ID" value="TDN82286.1"/>
    <property type="molecule type" value="Genomic_DNA"/>
</dbReference>
<dbReference type="GO" id="GO:0016887">
    <property type="term" value="F:ATP hydrolysis activity"/>
    <property type="evidence" value="ECO:0007669"/>
    <property type="project" value="InterPro"/>
</dbReference>
<dbReference type="GO" id="GO:0005524">
    <property type="term" value="F:ATP binding"/>
    <property type="evidence" value="ECO:0007669"/>
    <property type="project" value="InterPro"/>
</dbReference>
<feature type="domain" description="ATPase AAA-type core" evidence="1">
    <location>
        <begin position="23"/>
        <end position="347"/>
    </location>
</feature>
<dbReference type="RefSeq" id="WP_133495665.1">
    <property type="nucleotide sequence ID" value="NZ_BMLU01000006.1"/>
</dbReference>
<dbReference type="PANTHER" id="PTHR32182">
    <property type="entry name" value="DNA REPLICATION AND REPAIR PROTEIN RECF"/>
    <property type="match status" value="1"/>
</dbReference>
<dbReference type="InterPro" id="IPR027417">
    <property type="entry name" value="P-loop_NTPase"/>
</dbReference>
<proteinExistence type="predicted"/>
<comment type="caution">
    <text evidence="2">The sequence shown here is derived from an EMBL/GenBank/DDBJ whole genome shotgun (WGS) entry which is preliminary data.</text>
</comment>
<dbReference type="FunFam" id="3.40.50.300:FF:002708">
    <property type="entry name" value="FeS assembly ATPase SufC"/>
    <property type="match status" value="1"/>
</dbReference>
<sequence>MISTLAISGYRSIRNLVLPLAPLTIVTGANGSGKSSLYRALRLLRDVGSGAAIASLAREGGLQSTMWAGPEQFSREMLAGTQPVQGTLRSGPVALRLGFAGPDDGYAIDLGLPRPSGSRFDRDPEIKAEALWTGEVLDRMSVLVERRGPSARVRRIDDGSWRELTRELSPGDSVVTRCADPGDGLEMLRLRDRMRGWRFYDDLRTDRDAPARLTAVGTFTPRLGSDGGDLAAAIQTIIEIGDADSLADTIADAFSGASIGVDEEFTLHMRQPGLLRPLHVRELSDGTLRYILLAAALLSPRPPELMVLNEPEASLHGDLIEPLARLLRHAARTTQIVVVSHSQALVDALDEGQRITLEKRLGETVTGGSDVMPRWNWPSR</sequence>
<dbReference type="PANTHER" id="PTHR32182:SF25">
    <property type="entry name" value="SLR1056 PROTEIN"/>
    <property type="match status" value="1"/>
</dbReference>
<dbReference type="OrthoDB" id="7596665at2"/>
<organism evidence="2 3">
    <name type="scientific">Stakelama pacifica</name>
    <dbReference type="NCBI Taxonomy" id="517720"/>
    <lineage>
        <taxon>Bacteria</taxon>
        <taxon>Pseudomonadati</taxon>
        <taxon>Pseudomonadota</taxon>
        <taxon>Alphaproteobacteria</taxon>
        <taxon>Sphingomonadales</taxon>
        <taxon>Sphingomonadaceae</taxon>
        <taxon>Stakelama</taxon>
    </lineage>
</organism>
<dbReference type="Pfam" id="PF13304">
    <property type="entry name" value="AAA_21"/>
    <property type="match status" value="1"/>
</dbReference>
<dbReference type="InterPro" id="IPR003959">
    <property type="entry name" value="ATPase_AAA_core"/>
</dbReference>
<dbReference type="PIRSF" id="PIRSF029347">
    <property type="entry name" value="RecF"/>
    <property type="match status" value="1"/>
</dbReference>
<dbReference type="SUPFAM" id="SSF52540">
    <property type="entry name" value="P-loop containing nucleoside triphosphate hydrolases"/>
    <property type="match status" value="1"/>
</dbReference>
<reference evidence="2 3" key="1">
    <citation type="submission" date="2019-03" db="EMBL/GenBank/DDBJ databases">
        <title>Genomic Encyclopedia of Type Strains, Phase IV (KMG-IV): sequencing the most valuable type-strain genomes for metagenomic binning, comparative biology and taxonomic classification.</title>
        <authorList>
            <person name="Goeker M."/>
        </authorList>
    </citation>
    <scope>NUCLEOTIDE SEQUENCE [LARGE SCALE GENOMIC DNA]</scope>
    <source>
        <strain evidence="2 3">DSM 25059</strain>
    </source>
</reference>
<dbReference type="InterPro" id="IPR014555">
    <property type="entry name" value="RecF-like"/>
</dbReference>
<evidence type="ECO:0000313" key="3">
    <source>
        <dbReference type="Proteomes" id="UP000295493"/>
    </source>
</evidence>